<dbReference type="GO" id="GO:0016788">
    <property type="term" value="F:hydrolase activity, acting on ester bonds"/>
    <property type="evidence" value="ECO:0007669"/>
    <property type="project" value="TreeGrafter"/>
</dbReference>
<evidence type="ECO:0000256" key="1">
    <source>
        <dbReference type="ARBA" id="ARBA00005622"/>
    </source>
</evidence>
<dbReference type="AlphaFoldDB" id="A0A1E8CL68"/>
<accession>A0A1E8CL68</accession>
<dbReference type="SUPFAM" id="SSF53474">
    <property type="entry name" value="alpha/beta-Hydrolases"/>
    <property type="match status" value="1"/>
</dbReference>
<dbReference type="InterPro" id="IPR000801">
    <property type="entry name" value="Esterase-like"/>
</dbReference>
<dbReference type="PANTHER" id="PTHR40841:SF2">
    <property type="entry name" value="SIDEROPHORE-DEGRADING ESTERASE (EUROFUNG)"/>
    <property type="match status" value="1"/>
</dbReference>
<dbReference type="InterPro" id="IPR052558">
    <property type="entry name" value="Siderophore_Hydrolase_D"/>
</dbReference>
<evidence type="ECO:0000256" key="2">
    <source>
        <dbReference type="ARBA" id="ARBA00022801"/>
    </source>
</evidence>
<proteinExistence type="inferred from homology"/>
<evidence type="ECO:0000313" key="3">
    <source>
        <dbReference type="EMBL" id="OFE13154.1"/>
    </source>
</evidence>
<sequence>MSIHAIPMNGLFDAEYFDIKSNIVNDTFRIFVGKPSGMRTESFYPAIFSLDGNASFASLLSTQRMLTMGGEVPEAIVVGIGYPGETLGEAMASRNRDYAPSEPGESEIRALGAASKPGSEEFLRFIREELKPLLIEHYPIKVSDSTLIGVSLGGLFGVWTLLTAPDTFNRYIVASPAIWWRNQQVWQWEEAYASRHNDLDAVVFMGAGALEVTEHLRADALSIADKNPMLKDHVNSMVNWNDEHGWPEVAKLVPALVSKLTARDYPSLCIDHKIMSDENHMSAPPGLSSRGLRYVFGERLADNKSLNADTAGAH</sequence>
<protein>
    <recommendedName>
        <fullName evidence="5">Esterase</fullName>
    </recommendedName>
</protein>
<dbReference type="Proteomes" id="UP000175669">
    <property type="component" value="Unassembled WGS sequence"/>
</dbReference>
<name>A0A1E8CL68_9GAMM</name>
<dbReference type="STRING" id="1524254.PHACT_08380"/>
<reference evidence="4" key="1">
    <citation type="submission" date="2016-07" db="EMBL/GenBank/DDBJ databases">
        <authorList>
            <person name="Florea S."/>
            <person name="Webb J.S."/>
            <person name="Jaromczyk J."/>
            <person name="Schardl C.L."/>
        </authorList>
    </citation>
    <scope>NUCLEOTIDE SEQUENCE [LARGE SCALE GENOMIC DNA]</scope>
    <source>
        <strain evidence="4">KCTC 42131</strain>
    </source>
</reference>
<evidence type="ECO:0008006" key="5">
    <source>
        <dbReference type="Google" id="ProtNLM"/>
    </source>
</evidence>
<comment type="similarity">
    <text evidence="1">Belongs to the esterase D family.</text>
</comment>
<keyword evidence="2" id="KW-0378">Hydrolase</keyword>
<dbReference type="Pfam" id="PF00756">
    <property type="entry name" value="Esterase"/>
    <property type="match status" value="1"/>
</dbReference>
<evidence type="ECO:0000313" key="4">
    <source>
        <dbReference type="Proteomes" id="UP000175669"/>
    </source>
</evidence>
<keyword evidence="4" id="KW-1185">Reference proteome</keyword>
<dbReference type="PANTHER" id="PTHR40841">
    <property type="entry name" value="SIDEROPHORE TRIACETYLFUSARININE C ESTERASE"/>
    <property type="match status" value="1"/>
</dbReference>
<dbReference type="EMBL" id="MASR01000001">
    <property type="protein sequence ID" value="OFE13154.1"/>
    <property type="molecule type" value="Genomic_DNA"/>
</dbReference>
<organism evidence="3 4">
    <name type="scientific">Pseudohongiella acticola</name>
    <dbReference type="NCBI Taxonomy" id="1524254"/>
    <lineage>
        <taxon>Bacteria</taxon>
        <taxon>Pseudomonadati</taxon>
        <taxon>Pseudomonadota</taxon>
        <taxon>Gammaproteobacteria</taxon>
        <taxon>Pseudomonadales</taxon>
        <taxon>Pseudohongiellaceae</taxon>
        <taxon>Pseudohongiella</taxon>
    </lineage>
</organism>
<dbReference type="Gene3D" id="3.40.50.1820">
    <property type="entry name" value="alpha/beta hydrolase"/>
    <property type="match status" value="1"/>
</dbReference>
<gene>
    <name evidence="3" type="ORF">PHACT_08380</name>
</gene>
<dbReference type="InterPro" id="IPR029058">
    <property type="entry name" value="AB_hydrolase_fold"/>
</dbReference>
<comment type="caution">
    <text evidence="3">The sequence shown here is derived from an EMBL/GenBank/DDBJ whole genome shotgun (WGS) entry which is preliminary data.</text>
</comment>